<comment type="caution">
    <text evidence="1">The sequence shown here is derived from an EMBL/GenBank/DDBJ whole genome shotgun (WGS) entry which is preliminary data.</text>
</comment>
<protein>
    <submittedName>
        <fullName evidence="1">Uncharacterized protein</fullName>
    </submittedName>
</protein>
<sequence length="70" mass="8328">MESVEFFRNRFLGMIQFRTIDFLLEKVQNGRRFNLWDIVLAAITSESDFTDPSARSFYFLIVISTQNREV</sequence>
<dbReference type="EMBL" id="JXLN01011228">
    <property type="protein sequence ID" value="KPM06999.1"/>
    <property type="molecule type" value="Genomic_DNA"/>
</dbReference>
<name>A0A132A802_SARSC</name>
<dbReference type="AlphaFoldDB" id="A0A132A802"/>
<reference evidence="1 2" key="1">
    <citation type="journal article" date="2015" name="Parasit. Vectors">
        <title>Draft genome of the scabies mite.</title>
        <authorList>
            <person name="Rider S.D.Jr."/>
            <person name="Morgan M.S."/>
            <person name="Arlian L.G."/>
        </authorList>
    </citation>
    <scope>NUCLEOTIDE SEQUENCE [LARGE SCALE GENOMIC DNA]</scope>
    <source>
        <strain evidence="1">Arlian Lab</strain>
    </source>
</reference>
<evidence type="ECO:0000313" key="1">
    <source>
        <dbReference type="EMBL" id="KPM06999.1"/>
    </source>
</evidence>
<organism evidence="1 2">
    <name type="scientific">Sarcoptes scabiei</name>
    <name type="common">Itch mite</name>
    <name type="synonym">Acarus scabiei</name>
    <dbReference type="NCBI Taxonomy" id="52283"/>
    <lineage>
        <taxon>Eukaryota</taxon>
        <taxon>Metazoa</taxon>
        <taxon>Ecdysozoa</taxon>
        <taxon>Arthropoda</taxon>
        <taxon>Chelicerata</taxon>
        <taxon>Arachnida</taxon>
        <taxon>Acari</taxon>
        <taxon>Acariformes</taxon>
        <taxon>Sarcoptiformes</taxon>
        <taxon>Astigmata</taxon>
        <taxon>Psoroptidia</taxon>
        <taxon>Sarcoptoidea</taxon>
        <taxon>Sarcoptidae</taxon>
        <taxon>Sarcoptinae</taxon>
        <taxon>Sarcoptes</taxon>
    </lineage>
</organism>
<evidence type="ECO:0000313" key="2">
    <source>
        <dbReference type="Proteomes" id="UP000616769"/>
    </source>
</evidence>
<gene>
    <name evidence="1" type="ORF">QR98_0054810</name>
</gene>
<proteinExistence type="predicted"/>
<accession>A0A132A802</accession>
<dbReference type="VEuPathDB" id="VectorBase:SSCA009066"/>
<dbReference type="Proteomes" id="UP000616769">
    <property type="component" value="Unassembled WGS sequence"/>
</dbReference>